<comment type="caution">
    <text evidence="2">The sequence shown here is derived from an EMBL/GenBank/DDBJ whole genome shotgun (WGS) entry which is preliminary data.</text>
</comment>
<dbReference type="EMBL" id="ATSX01000001">
    <property type="protein sequence ID" value="EUK18223.1"/>
    <property type="molecule type" value="Genomic_DNA"/>
</dbReference>
<reference evidence="2 3" key="1">
    <citation type="journal article" date="2014" name="Genome Announc.">
        <title>Draft Genome Sequence of Commensalibacter papalotli MX01, a Symbiont Identified from the Guts of Overwintering Monarch Butterflies.</title>
        <authorList>
            <person name="Servin-Garciduenas L.E."/>
            <person name="Sanchez-Quinto A."/>
            <person name="Martinez-Romero E."/>
        </authorList>
    </citation>
    <scope>NUCLEOTIDE SEQUENCE [LARGE SCALE GENOMIC DNA]</scope>
    <source>
        <strain evidence="3">MX-MONARCH01</strain>
    </source>
</reference>
<dbReference type="Pfam" id="PF06674">
    <property type="entry name" value="DUF1176"/>
    <property type="match status" value="1"/>
</dbReference>
<dbReference type="OrthoDB" id="330924at2"/>
<keyword evidence="1" id="KW-0732">Signal</keyword>
<feature type="chain" id="PRO_5004890775" description="DUF1176 domain-containing protein" evidence="1">
    <location>
        <begin position="24"/>
        <end position="367"/>
    </location>
</feature>
<protein>
    <recommendedName>
        <fullName evidence="4">DUF1176 domain-containing protein</fullName>
    </recommendedName>
</protein>
<evidence type="ECO:0008006" key="4">
    <source>
        <dbReference type="Google" id="ProtNLM"/>
    </source>
</evidence>
<dbReference type="InterPro" id="IPR009560">
    <property type="entry name" value="DUF1176"/>
</dbReference>
<sequence length="367" mass="40579">MNFCKSFFLIIGFWLYLGSTAYADGISFEHKDWQIVCDNTLTCRAAGYSVEDAKNRVTVLLVRKAGIGQDVSALVKFADIDDQTVKTTNKVTLKIADKSYGKLGSESIQDINDKQTTNSLTKEQTQILILALKGTSKIAFVDKNEEWVLPGDGAVAVLLKMDEVQGRVGTSSALIKKGNQPESKVLPALPKPVIFQKPLIKGDPKSWQSKVNWYVLKQKLSNGKDLGPDKERGDYNSCDLLIKGDSEYNKFDPKVVAILPNNQLLISGLCARGAYNEVYGYWIINQQEPYQPKLITTMADGAIDDIIEGDEISSSSKDRGIGDCWSHKSWIWNGKNFVKAYDGNSGICRNIEAGGAWNLPTYVTTVK</sequence>
<dbReference type="PATRIC" id="fig|1208583.4.peg.137"/>
<proteinExistence type="predicted"/>
<gene>
    <name evidence="2" type="ORF">COMX_00695</name>
</gene>
<dbReference type="AlphaFoldDB" id="W7DVG2"/>
<dbReference type="RefSeq" id="WP_034335896.1">
    <property type="nucleotide sequence ID" value="NZ_ATSX01000001.1"/>
</dbReference>
<dbReference type="STRING" id="1208583.COMX_00695"/>
<dbReference type="Proteomes" id="UP000019250">
    <property type="component" value="Unassembled WGS sequence"/>
</dbReference>
<name>W7DVG2_9PROT</name>
<dbReference type="eggNOG" id="COG5342">
    <property type="taxonomic scope" value="Bacteria"/>
</dbReference>
<evidence type="ECO:0000313" key="3">
    <source>
        <dbReference type="Proteomes" id="UP000019250"/>
    </source>
</evidence>
<organism evidence="2 3">
    <name type="scientific">Commensalibacter papalotli</name>
    <name type="common">ex Servin-Garciduenas et al. 2014</name>
    <dbReference type="NCBI Taxonomy" id="1208583"/>
    <lineage>
        <taxon>Bacteria</taxon>
        <taxon>Pseudomonadati</taxon>
        <taxon>Pseudomonadota</taxon>
        <taxon>Alphaproteobacteria</taxon>
        <taxon>Acetobacterales</taxon>
        <taxon>Acetobacteraceae</taxon>
    </lineage>
</organism>
<keyword evidence="3" id="KW-1185">Reference proteome</keyword>
<feature type="signal peptide" evidence="1">
    <location>
        <begin position="1"/>
        <end position="23"/>
    </location>
</feature>
<evidence type="ECO:0000313" key="2">
    <source>
        <dbReference type="EMBL" id="EUK18223.1"/>
    </source>
</evidence>
<accession>W7DVG2</accession>
<evidence type="ECO:0000256" key="1">
    <source>
        <dbReference type="SAM" id="SignalP"/>
    </source>
</evidence>